<evidence type="ECO:0000313" key="4">
    <source>
        <dbReference type="Proteomes" id="UP000320216"/>
    </source>
</evidence>
<feature type="transmembrane region" description="Helical" evidence="2">
    <location>
        <begin position="50"/>
        <end position="71"/>
    </location>
</feature>
<proteinExistence type="predicted"/>
<dbReference type="EMBL" id="CP042305">
    <property type="protein sequence ID" value="QDZ15770.1"/>
    <property type="molecule type" value="Genomic_DNA"/>
</dbReference>
<keyword evidence="2" id="KW-1133">Transmembrane helix</keyword>
<evidence type="ECO:0000313" key="3">
    <source>
        <dbReference type="EMBL" id="QDZ15770.1"/>
    </source>
</evidence>
<feature type="region of interest" description="Disordered" evidence="1">
    <location>
        <begin position="1"/>
        <end position="22"/>
    </location>
</feature>
<feature type="transmembrane region" description="Helical" evidence="2">
    <location>
        <begin position="130"/>
        <end position="149"/>
    </location>
</feature>
<evidence type="ECO:0000256" key="2">
    <source>
        <dbReference type="SAM" id="Phobius"/>
    </source>
</evidence>
<dbReference type="RefSeq" id="WP_146321804.1">
    <property type="nucleotide sequence ID" value="NZ_CP042305.1"/>
</dbReference>
<keyword evidence="4" id="KW-1185">Reference proteome</keyword>
<accession>A0A5B8M8L0</accession>
<dbReference type="Proteomes" id="UP000320216">
    <property type="component" value="Chromosome"/>
</dbReference>
<evidence type="ECO:0000256" key="1">
    <source>
        <dbReference type="SAM" id="MobiDB-lite"/>
    </source>
</evidence>
<keyword evidence="2" id="KW-0472">Membrane</keyword>
<feature type="transmembrane region" description="Helical" evidence="2">
    <location>
        <begin position="107"/>
        <end position="124"/>
    </location>
</feature>
<protein>
    <submittedName>
        <fullName evidence="3">Uncharacterized protein</fullName>
    </submittedName>
</protein>
<dbReference type="AlphaFoldDB" id="A0A5B8M8L0"/>
<reference evidence="3 4" key="1">
    <citation type="submission" date="2019-07" db="EMBL/GenBank/DDBJ databases">
        <title>Full genome sequence of Humibacter sp. WJ7-1.</title>
        <authorList>
            <person name="Im W.-T."/>
        </authorList>
    </citation>
    <scope>NUCLEOTIDE SEQUENCE [LARGE SCALE GENOMIC DNA]</scope>
    <source>
        <strain evidence="3 4">WJ7-1</strain>
    </source>
</reference>
<name>A0A5B8M8L0_9MICO</name>
<feature type="compositionally biased region" description="Polar residues" evidence="1">
    <location>
        <begin position="1"/>
        <end position="11"/>
    </location>
</feature>
<gene>
    <name evidence="3" type="ORF">FPZ11_14270</name>
</gene>
<organism evidence="3 4">
    <name type="scientific">Humibacter ginsenosidimutans</name>
    <dbReference type="NCBI Taxonomy" id="2599293"/>
    <lineage>
        <taxon>Bacteria</taxon>
        <taxon>Bacillati</taxon>
        <taxon>Actinomycetota</taxon>
        <taxon>Actinomycetes</taxon>
        <taxon>Micrococcales</taxon>
        <taxon>Microbacteriaceae</taxon>
        <taxon>Humibacter</taxon>
    </lineage>
</organism>
<dbReference type="KEGG" id="huw:FPZ11_14270"/>
<keyword evidence="2" id="KW-0812">Transmembrane</keyword>
<feature type="transmembrane region" description="Helical" evidence="2">
    <location>
        <begin position="77"/>
        <end position="95"/>
    </location>
</feature>
<sequence length="164" mass="16584">MTDTTNISTVPDATIIDPSTPPAGSGVLTASDGSGASAGTISLPSTAQKYASAVILFLSVAVTPLSALLVGPFSWTAVWQYVALLLAAVGSYLIPLLPKGWQGAGKTSVAVAGAVVAALIPVWTGTWDRATILVIVMAVVQAIGTEFGVQIRTDQNTSTTINAA</sequence>